<dbReference type="EMBL" id="OX460343">
    <property type="protein sequence ID" value="CAI9180012.1"/>
    <property type="molecule type" value="Genomic_DNA"/>
</dbReference>
<reference evidence="1" key="1">
    <citation type="submission" date="2023-04" db="EMBL/GenBank/DDBJ databases">
        <authorList>
            <consortium name="ELIXIR-Norway"/>
        </authorList>
    </citation>
    <scope>NUCLEOTIDE SEQUENCE [LARGE SCALE GENOMIC DNA]</scope>
</reference>
<evidence type="ECO:0000313" key="2">
    <source>
        <dbReference type="Proteomes" id="UP001176941"/>
    </source>
</evidence>
<name>A0ABN9A507_RANTA</name>
<accession>A0ABN9A507</accession>
<keyword evidence="2" id="KW-1185">Reference proteome</keyword>
<dbReference type="Proteomes" id="UP001176941">
    <property type="component" value="Chromosome X"/>
</dbReference>
<sequence>MGRASEHGCPRAEQKGIVWVPVASGHAWLDRTFPGSPYQHQHLDSVFLMPGFVLSACRSEEGSTLQEHPQGAQLVKNPPAVRETWVRPLGWEDLLEKGKAAHSSILAWRIPWTLKSQIRLSDFDFQGFKHNWQKIGWGSEARAVSSLWRDYRAAHLTKPFMRRCCVCVCVCILSVL</sequence>
<organism evidence="1 2">
    <name type="scientific">Rangifer tarandus platyrhynchus</name>
    <name type="common">Svalbard reindeer</name>
    <dbReference type="NCBI Taxonomy" id="3082113"/>
    <lineage>
        <taxon>Eukaryota</taxon>
        <taxon>Metazoa</taxon>
        <taxon>Chordata</taxon>
        <taxon>Craniata</taxon>
        <taxon>Vertebrata</taxon>
        <taxon>Euteleostomi</taxon>
        <taxon>Mammalia</taxon>
        <taxon>Eutheria</taxon>
        <taxon>Laurasiatheria</taxon>
        <taxon>Artiodactyla</taxon>
        <taxon>Ruminantia</taxon>
        <taxon>Pecora</taxon>
        <taxon>Cervidae</taxon>
        <taxon>Odocoileinae</taxon>
        <taxon>Rangifer</taxon>
    </lineage>
</organism>
<gene>
    <name evidence="1" type="ORF">MRATA1EN1_LOCUS28974</name>
</gene>
<protein>
    <submittedName>
        <fullName evidence="1">Uncharacterized protein</fullName>
    </submittedName>
</protein>
<evidence type="ECO:0000313" key="1">
    <source>
        <dbReference type="EMBL" id="CAI9180012.1"/>
    </source>
</evidence>
<proteinExistence type="predicted"/>